<dbReference type="InterPro" id="IPR001034">
    <property type="entry name" value="DeoR_HTH"/>
</dbReference>
<dbReference type="SMART" id="SM00420">
    <property type="entry name" value="HTH_DEOR"/>
    <property type="match status" value="1"/>
</dbReference>
<dbReference type="Proteomes" id="UP000241848">
    <property type="component" value="Unassembled WGS sequence"/>
</dbReference>
<evidence type="ECO:0000313" key="5">
    <source>
        <dbReference type="EMBL" id="PSR22716.1"/>
    </source>
</evidence>
<dbReference type="EMBL" id="PXYV01000013">
    <property type="protein sequence ID" value="PSR22716.1"/>
    <property type="molecule type" value="Genomic_DNA"/>
</dbReference>
<dbReference type="Pfam" id="PF00455">
    <property type="entry name" value="DeoRC"/>
    <property type="match status" value="1"/>
</dbReference>
<name>A0A2T2WKH1_9FIRM</name>
<evidence type="ECO:0000256" key="2">
    <source>
        <dbReference type="ARBA" id="ARBA00023125"/>
    </source>
</evidence>
<protein>
    <submittedName>
        <fullName evidence="5">DeoR/GlpR transcriptional regulator</fullName>
    </submittedName>
</protein>
<dbReference type="AlphaFoldDB" id="A0A2T2WKH1"/>
<dbReference type="InterPro" id="IPR014036">
    <property type="entry name" value="DeoR-like_C"/>
</dbReference>
<dbReference type="Gene3D" id="1.10.10.10">
    <property type="entry name" value="Winged helix-like DNA-binding domain superfamily/Winged helix DNA-binding domain"/>
    <property type="match status" value="1"/>
</dbReference>
<evidence type="ECO:0000256" key="1">
    <source>
        <dbReference type="ARBA" id="ARBA00023015"/>
    </source>
</evidence>
<dbReference type="InterPro" id="IPR037171">
    <property type="entry name" value="NagB/RpiA_transferase-like"/>
</dbReference>
<dbReference type="PROSITE" id="PS51000">
    <property type="entry name" value="HTH_DEOR_2"/>
    <property type="match status" value="1"/>
</dbReference>
<dbReference type="Gene3D" id="3.40.50.1360">
    <property type="match status" value="1"/>
</dbReference>
<dbReference type="InterPro" id="IPR018356">
    <property type="entry name" value="Tscrpt_reg_HTH_DeoR_CS"/>
</dbReference>
<gene>
    <name evidence="5" type="ORF">C7B45_05835</name>
</gene>
<evidence type="ECO:0000259" key="4">
    <source>
        <dbReference type="PROSITE" id="PS51000"/>
    </source>
</evidence>
<organism evidence="5 6">
    <name type="scientific">Sulfobacillus acidophilus</name>
    <dbReference type="NCBI Taxonomy" id="53633"/>
    <lineage>
        <taxon>Bacteria</taxon>
        <taxon>Bacillati</taxon>
        <taxon>Bacillota</taxon>
        <taxon>Clostridia</taxon>
        <taxon>Eubacteriales</taxon>
        <taxon>Clostridiales Family XVII. Incertae Sedis</taxon>
        <taxon>Sulfobacillus</taxon>
    </lineage>
</organism>
<proteinExistence type="predicted"/>
<dbReference type="PANTHER" id="PTHR30363:SF44">
    <property type="entry name" value="AGA OPERON TRANSCRIPTIONAL REPRESSOR-RELATED"/>
    <property type="match status" value="1"/>
</dbReference>
<keyword evidence="2" id="KW-0238">DNA-binding</keyword>
<dbReference type="SUPFAM" id="SSF46785">
    <property type="entry name" value="Winged helix' DNA-binding domain"/>
    <property type="match status" value="1"/>
</dbReference>
<dbReference type="PRINTS" id="PR00037">
    <property type="entry name" value="HTHLACR"/>
</dbReference>
<dbReference type="InterPro" id="IPR050313">
    <property type="entry name" value="Carb_Metab_HTH_regulators"/>
</dbReference>
<dbReference type="PROSITE" id="PS00894">
    <property type="entry name" value="HTH_DEOR_1"/>
    <property type="match status" value="1"/>
</dbReference>
<keyword evidence="3" id="KW-0804">Transcription</keyword>
<evidence type="ECO:0000256" key="3">
    <source>
        <dbReference type="ARBA" id="ARBA00023163"/>
    </source>
</evidence>
<dbReference type="InterPro" id="IPR036390">
    <property type="entry name" value="WH_DNA-bd_sf"/>
</dbReference>
<dbReference type="SMART" id="SM01134">
    <property type="entry name" value="DeoRC"/>
    <property type="match status" value="1"/>
</dbReference>
<dbReference type="GO" id="GO:0003700">
    <property type="term" value="F:DNA-binding transcription factor activity"/>
    <property type="evidence" value="ECO:0007669"/>
    <property type="project" value="InterPro"/>
</dbReference>
<sequence length="265" mass="28988">MMSAERQQTIKELLTTTRMVYVSALAEMFSVSEMTIRRDLEALEKRGVLRRVYGGAVVEEALYAEIHDVPIHVRSVDKLPEKQAIAERAVQLIEPNDVIILDAGTTTLEIAKRLKDWRGLVVITNSLPVAWELAGGGPSLLMIGGQIRGSSLSAVGSKATAFLSDIVVNTVFLAASGLSLERGIMNSNLDESEVKRLMMGRCNKVVLVSDTSKFQNQAYHVVAGWDEIDTFITDDRLPDDVCEKLSALGVDLIKVGVSTSESILR</sequence>
<keyword evidence="1" id="KW-0805">Transcription regulation</keyword>
<feature type="domain" description="HTH deoR-type" evidence="4">
    <location>
        <begin position="3"/>
        <end position="58"/>
    </location>
</feature>
<dbReference type="PANTHER" id="PTHR30363">
    <property type="entry name" value="HTH-TYPE TRANSCRIPTIONAL REGULATOR SRLR-RELATED"/>
    <property type="match status" value="1"/>
</dbReference>
<dbReference type="Pfam" id="PF08220">
    <property type="entry name" value="HTH_DeoR"/>
    <property type="match status" value="1"/>
</dbReference>
<dbReference type="GO" id="GO:0003677">
    <property type="term" value="F:DNA binding"/>
    <property type="evidence" value="ECO:0007669"/>
    <property type="project" value="UniProtKB-KW"/>
</dbReference>
<evidence type="ECO:0000313" key="6">
    <source>
        <dbReference type="Proteomes" id="UP000241848"/>
    </source>
</evidence>
<reference evidence="5 6" key="1">
    <citation type="journal article" date="2014" name="BMC Genomics">
        <title>Comparison of environmental and isolate Sulfobacillus genomes reveals diverse carbon, sulfur, nitrogen, and hydrogen metabolisms.</title>
        <authorList>
            <person name="Justice N.B."/>
            <person name="Norman A."/>
            <person name="Brown C.T."/>
            <person name="Singh A."/>
            <person name="Thomas B.C."/>
            <person name="Banfield J.F."/>
        </authorList>
    </citation>
    <scope>NUCLEOTIDE SEQUENCE [LARGE SCALE GENOMIC DNA]</scope>
    <source>
        <strain evidence="5">AMDSBA3</strain>
    </source>
</reference>
<dbReference type="SUPFAM" id="SSF100950">
    <property type="entry name" value="NagB/RpiA/CoA transferase-like"/>
    <property type="match status" value="1"/>
</dbReference>
<comment type="caution">
    <text evidence="5">The sequence shown here is derived from an EMBL/GenBank/DDBJ whole genome shotgun (WGS) entry which is preliminary data.</text>
</comment>
<accession>A0A2T2WKH1</accession>
<dbReference type="InterPro" id="IPR036388">
    <property type="entry name" value="WH-like_DNA-bd_sf"/>
</dbReference>